<evidence type="ECO:0000256" key="1">
    <source>
        <dbReference type="SAM" id="Phobius"/>
    </source>
</evidence>
<dbReference type="EMBL" id="FCOC02000028">
    <property type="protein sequence ID" value="SAL52718.1"/>
    <property type="molecule type" value="Genomic_DNA"/>
</dbReference>
<proteinExistence type="predicted"/>
<organism evidence="2 3">
    <name type="scientific">Caballeronia sordidicola</name>
    <name type="common">Burkholderia sordidicola</name>
    <dbReference type="NCBI Taxonomy" id="196367"/>
    <lineage>
        <taxon>Bacteria</taxon>
        <taxon>Pseudomonadati</taxon>
        <taxon>Pseudomonadota</taxon>
        <taxon>Betaproteobacteria</taxon>
        <taxon>Burkholderiales</taxon>
        <taxon>Burkholderiaceae</taxon>
        <taxon>Caballeronia</taxon>
    </lineage>
</organism>
<reference evidence="2 3" key="1">
    <citation type="submission" date="2016-01" db="EMBL/GenBank/DDBJ databases">
        <authorList>
            <person name="Oliw E.H."/>
        </authorList>
    </citation>
    <scope>NUCLEOTIDE SEQUENCE [LARGE SCALE GENOMIC DNA]</scope>
    <source>
        <strain evidence="2">LMG 22029</strain>
    </source>
</reference>
<keyword evidence="1" id="KW-0812">Transmembrane</keyword>
<sequence>MRRKSGGVVIVPILIGLTVAALVWVASYRGGGPKLADTAGASSAVASTPLAASALSDTSVPGIKPAETMQANAKE</sequence>
<evidence type="ECO:0000313" key="2">
    <source>
        <dbReference type="EMBL" id="SAL52718.1"/>
    </source>
</evidence>
<keyword evidence="1" id="KW-1133">Transmembrane helix</keyword>
<dbReference type="AlphaFoldDB" id="A0A158I826"/>
<keyword evidence="1" id="KW-0472">Membrane</keyword>
<dbReference type="Proteomes" id="UP000054893">
    <property type="component" value="Unassembled WGS sequence"/>
</dbReference>
<gene>
    <name evidence="2" type="ORF">AWB64_05705</name>
</gene>
<dbReference type="OrthoDB" id="9135805at2"/>
<feature type="transmembrane region" description="Helical" evidence="1">
    <location>
        <begin position="7"/>
        <end position="26"/>
    </location>
</feature>
<protein>
    <submittedName>
        <fullName evidence="2">Uncharacterized protein</fullName>
    </submittedName>
</protein>
<dbReference type="RefSeq" id="WP_060858675.1">
    <property type="nucleotide sequence ID" value="NZ_FCOC02000028.1"/>
</dbReference>
<accession>A0A158I826</accession>
<evidence type="ECO:0000313" key="3">
    <source>
        <dbReference type="Proteomes" id="UP000054893"/>
    </source>
</evidence>
<name>A0A158I826_CABSO</name>